<reference evidence="2 3" key="1">
    <citation type="journal article" date="2019" name="Int. J. Syst. Evol. Microbiol.">
        <title>The Global Catalogue of Microorganisms (GCM) 10K type strain sequencing project: providing services to taxonomists for standard genome sequencing and annotation.</title>
        <authorList>
            <consortium name="The Broad Institute Genomics Platform"/>
            <consortium name="The Broad Institute Genome Sequencing Center for Infectious Disease"/>
            <person name="Wu L."/>
            <person name="Ma J."/>
        </authorList>
    </citation>
    <scope>NUCLEOTIDE SEQUENCE [LARGE SCALE GENOMIC DNA]</scope>
    <source>
        <strain evidence="2 3">CGMCC 1.12553</strain>
    </source>
</reference>
<feature type="compositionally biased region" description="Basic and acidic residues" evidence="1">
    <location>
        <begin position="1"/>
        <end position="12"/>
    </location>
</feature>
<sequence>MTRDQESRDDARTSPSSAGGEGPVKTVIVGFDALDFRYLDAFSDELPNFTELRGEGVEAPLESSFPPWTGSAWPSMYTGVDPSRHGVYSFFNHGGTYPDEATLITRNDVRAPALWNYLSDRGEESVVLNVPVTHPAESFEGVLFPGYLASENEASFPPEARGDLDRALGEPYRIYAEHETSKDLEKKVDSYVSLVKQRGRAAANVLGEYDWSVAFVQFQKTDTVFHSSPNEMDHRRVYRAADDALGAIRSTVGDDVNVIVCSDHGMRPLDGHQIYLNEILAREGFVEMTASTSGASLPDAKSRLVDGEEPDAKDNSTKESGLPERAASALVAGLNAVNLSPGKLYVTSQRLGVDSLVDRFVPQSVVDSADRGVDWRRSVAYCCSGSELGVRINLQDREPDGVVSKSEYESVRDDLIELLQGLETPDGDPVFEWVARREEVYDGPYTNGAADVLFMPKDMNNVIMTRTIGTTFSDTAAYGHDVTGAFIASGPAFEGVALDSLSLLDVAPIALAAAGHPVPTSMTGSVPDGLLSYPVKREKYGSVSYGSDSDVSPSDDTDAVEDRLADLGYI</sequence>
<feature type="region of interest" description="Disordered" evidence="1">
    <location>
        <begin position="292"/>
        <end position="323"/>
    </location>
</feature>
<protein>
    <submittedName>
        <fullName evidence="2">Alkaline phosphatase family protein</fullName>
    </submittedName>
</protein>
<evidence type="ECO:0000256" key="1">
    <source>
        <dbReference type="SAM" id="MobiDB-lite"/>
    </source>
</evidence>
<organism evidence="2 3">
    <name type="scientific">Halobium salinum</name>
    <dbReference type="NCBI Taxonomy" id="1364940"/>
    <lineage>
        <taxon>Archaea</taxon>
        <taxon>Methanobacteriati</taxon>
        <taxon>Methanobacteriota</taxon>
        <taxon>Stenosarchaea group</taxon>
        <taxon>Halobacteria</taxon>
        <taxon>Halobacteriales</taxon>
        <taxon>Haloferacaceae</taxon>
        <taxon>Halobium</taxon>
    </lineage>
</organism>
<keyword evidence="3" id="KW-1185">Reference proteome</keyword>
<dbReference type="Gene3D" id="3.40.720.10">
    <property type="entry name" value="Alkaline Phosphatase, subunit A"/>
    <property type="match status" value="1"/>
</dbReference>
<dbReference type="PANTHER" id="PTHR10151:SF120">
    <property type="entry name" value="BIS(5'-ADENOSYL)-TRIPHOSPHATASE"/>
    <property type="match status" value="1"/>
</dbReference>
<dbReference type="EMBL" id="JBHSDS010000005">
    <property type="protein sequence ID" value="MFC4357807.1"/>
    <property type="molecule type" value="Genomic_DNA"/>
</dbReference>
<dbReference type="Pfam" id="PF01663">
    <property type="entry name" value="Phosphodiest"/>
    <property type="match status" value="1"/>
</dbReference>
<proteinExistence type="predicted"/>
<dbReference type="InterPro" id="IPR017850">
    <property type="entry name" value="Alkaline_phosphatase_core_sf"/>
</dbReference>
<comment type="caution">
    <text evidence="2">The sequence shown here is derived from an EMBL/GenBank/DDBJ whole genome shotgun (WGS) entry which is preliminary data.</text>
</comment>
<dbReference type="AlphaFoldDB" id="A0ABD5PAT7"/>
<name>A0ABD5PAT7_9EURY</name>
<dbReference type="PANTHER" id="PTHR10151">
    <property type="entry name" value="ECTONUCLEOTIDE PYROPHOSPHATASE/PHOSPHODIESTERASE"/>
    <property type="match status" value="1"/>
</dbReference>
<accession>A0ABD5PAT7</accession>
<dbReference type="SUPFAM" id="SSF53649">
    <property type="entry name" value="Alkaline phosphatase-like"/>
    <property type="match status" value="1"/>
</dbReference>
<dbReference type="GO" id="GO:0016787">
    <property type="term" value="F:hydrolase activity"/>
    <property type="evidence" value="ECO:0007669"/>
    <property type="project" value="UniProtKB-ARBA"/>
</dbReference>
<dbReference type="InterPro" id="IPR002591">
    <property type="entry name" value="Phosphodiest/P_Trfase"/>
</dbReference>
<feature type="compositionally biased region" description="Basic and acidic residues" evidence="1">
    <location>
        <begin position="300"/>
        <end position="317"/>
    </location>
</feature>
<dbReference type="Proteomes" id="UP001595921">
    <property type="component" value="Unassembled WGS sequence"/>
</dbReference>
<evidence type="ECO:0000313" key="2">
    <source>
        <dbReference type="EMBL" id="MFC4357807.1"/>
    </source>
</evidence>
<evidence type="ECO:0000313" key="3">
    <source>
        <dbReference type="Proteomes" id="UP001595921"/>
    </source>
</evidence>
<feature type="region of interest" description="Disordered" evidence="1">
    <location>
        <begin position="1"/>
        <end position="22"/>
    </location>
</feature>
<dbReference type="RefSeq" id="WP_267624540.1">
    <property type="nucleotide sequence ID" value="NZ_JAODIW010000009.1"/>
</dbReference>
<gene>
    <name evidence="2" type="ORF">ACFO0N_07580</name>
</gene>